<dbReference type="Pfam" id="PF06983">
    <property type="entry name" value="3-dmu-9_3-mt"/>
    <property type="match status" value="1"/>
</dbReference>
<evidence type="ECO:0000313" key="2">
    <source>
        <dbReference type="EMBL" id="NDV00484.1"/>
    </source>
</evidence>
<dbReference type="EMBL" id="JAAGAB010000001">
    <property type="protein sequence ID" value="NDV00484.1"/>
    <property type="molecule type" value="Genomic_DNA"/>
</dbReference>
<protein>
    <submittedName>
        <fullName evidence="2">VOC family protein</fullName>
    </submittedName>
</protein>
<dbReference type="SUPFAM" id="SSF54593">
    <property type="entry name" value="Glyoxalase/Bleomycin resistance protein/Dihydroxybiphenyl dioxygenase"/>
    <property type="match status" value="1"/>
</dbReference>
<keyword evidence="3" id="KW-1185">Reference proteome</keyword>
<gene>
    <name evidence="2" type="ORF">GZA08_05805</name>
</gene>
<dbReference type="InterPro" id="IPR029068">
    <property type="entry name" value="Glyas_Bleomycin-R_OHBP_Dase"/>
</dbReference>
<evidence type="ECO:0000313" key="3">
    <source>
        <dbReference type="Proteomes" id="UP000474757"/>
    </source>
</evidence>
<sequence>MPTPTPYVFFKDGQCEAAMRFYAGIFGAPEPVLYPAGDMGQPGYTMHAEVHLGGGMLAGADDFDGTTPPMEGSSIMVSSPDIAETKGWFDALSEGGEVRMGWEENFFSPGFGSLTDRYGIRWMVTTEQDEAGDGSAG</sequence>
<dbReference type="RefSeq" id="WP_163890843.1">
    <property type="nucleotide sequence ID" value="NZ_JAAFYS010000001.1"/>
</dbReference>
<dbReference type="InterPro" id="IPR028973">
    <property type="entry name" value="PhnB-like"/>
</dbReference>
<dbReference type="PANTHER" id="PTHR33990">
    <property type="entry name" value="PROTEIN YJDN-RELATED"/>
    <property type="match status" value="1"/>
</dbReference>
<dbReference type="CDD" id="cd06588">
    <property type="entry name" value="PhnB_like"/>
    <property type="match status" value="1"/>
</dbReference>
<reference evidence="2 3" key="1">
    <citation type="submission" date="2020-02" db="EMBL/GenBank/DDBJ databases">
        <title>Pseudoroseicyclus tamarix, sp. nov., isolated from offshore sediment of a Tamarix chinensis forest.</title>
        <authorList>
            <person name="Gai Y."/>
        </authorList>
    </citation>
    <scope>NUCLEOTIDE SEQUENCE [LARGE SCALE GENOMIC DNA]</scope>
    <source>
        <strain evidence="2 3">CLL3-39</strain>
    </source>
</reference>
<dbReference type="PANTHER" id="PTHR33990:SF1">
    <property type="entry name" value="PROTEIN YJDN"/>
    <property type="match status" value="1"/>
</dbReference>
<evidence type="ECO:0000259" key="1">
    <source>
        <dbReference type="Pfam" id="PF06983"/>
    </source>
</evidence>
<accession>A0A6B2JW93</accession>
<proteinExistence type="predicted"/>
<feature type="domain" description="PhnB-like" evidence="1">
    <location>
        <begin position="5"/>
        <end position="124"/>
    </location>
</feature>
<dbReference type="Proteomes" id="UP000474757">
    <property type="component" value="Unassembled WGS sequence"/>
</dbReference>
<dbReference type="Gene3D" id="3.10.180.10">
    <property type="entry name" value="2,3-Dihydroxybiphenyl 1,2-Dioxygenase, domain 1"/>
    <property type="match status" value="1"/>
</dbReference>
<dbReference type="AlphaFoldDB" id="A0A6B2JW93"/>
<organism evidence="2 3">
    <name type="scientific">Pseudoroseicyclus tamaricis</name>
    <dbReference type="NCBI Taxonomy" id="2705421"/>
    <lineage>
        <taxon>Bacteria</taxon>
        <taxon>Pseudomonadati</taxon>
        <taxon>Pseudomonadota</taxon>
        <taxon>Alphaproteobacteria</taxon>
        <taxon>Rhodobacterales</taxon>
        <taxon>Paracoccaceae</taxon>
        <taxon>Pseudoroseicyclus</taxon>
    </lineage>
</organism>
<comment type="caution">
    <text evidence="2">The sequence shown here is derived from an EMBL/GenBank/DDBJ whole genome shotgun (WGS) entry which is preliminary data.</text>
</comment>
<name>A0A6B2JW93_9RHOB</name>